<feature type="region of interest" description="Disordered" evidence="1">
    <location>
        <begin position="147"/>
        <end position="167"/>
    </location>
</feature>
<evidence type="ECO:0000313" key="2">
    <source>
        <dbReference type="EMBL" id="KAB8069753.1"/>
    </source>
</evidence>
<reference evidence="2 3" key="1">
    <citation type="submission" date="2019-04" db="EMBL/GenBank/DDBJ databases">
        <title>Friends and foes A comparative genomics study of 23 Aspergillus species from section Flavi.</title>
        <authorList>
            <consortium name="DOE Joint Genome Institute"/>
            <person name="Kjaerbolling I."/>
            <person name="Vesth T."/>
            <person name="Frisvad J.C."/>
            <person name="Nybo J.L."/>
            <person name="Theobald S."/>
            <person name="Kildgaard S."/>
            <person name="Isbrandt T."/>
            <person name="Kuo A."/>
            <person name="Sato A."/>
            <person name="Lyhne E.K."/>
            <person name="Kogle M.E."/>
            <person name="Wiebenga A."/>
            <person name="Kun R.S."/>
            <person name="Lubbers R.J."/>
            <person name="Makela M.R."/>
            <person name="Barry K."/>
            <person name="Chovatia M."/>
            <person name="Clum A."/>
            <person name="Daum C."/>
            <person name="Haridas S."/>
            <person name="He G."/>
            <person name="LaButti K."/>
            <person name="Lipzen A."/>
            <person name="Mondo S."/>
            <person name="Riley R."/>
            <person name="Salamov A."/>
            <person name="Simmons B.A."/>
            <person name="Magnuson J.K."/>
            <person name="Henrissat B."/>
            <person name="Mortensen U.H."/>
            <person name="Larsen T.O."/>
            <person name="Devries R.P."/>
            <person name="Grigoriev I.V."/>
            <person name="Machida M."/>
            <person name="Baker S.E."/>
            <person name="Andersen M.R."/>
        </authorList>
    </citation>
    <scope>NUCLEOTIDE SEQUENCE [LARGE SCALE GENOMIC DNA]</scope>
    <source>
        <strain evidence="2 3">CBS 151.66</strain>
    </source>
</reference>
<dbReference type="PANTHER" id="PTHR37540">
    <property type="entry name" value="TRANSCRIPTION FACTOR (ACR-2), PUTATIVE-RELATED-RELATED"/>
    <property type="match status" value="1"/>
</dbReference>
<dbReference type="EMBL" id="ML732328">
    <property type="protein sequence ID" value="KAB8069753.1"/>
    <property type="molecule type" value="Genomic_DNA"/>
</dbReference>
<feature type="compositionally biased region" description="Polar residues" evidence="1">
    <location>
        <begin position="55"/>
        <end position="64"/>
    </location>
</feature>
<feature type="region of interest" description="Disordered" evidence="1">
    <location>
        <begin position="37"/>
        <end position="110"/>
    </location>
</feature>
<gene>
    <name evidence="2" type="ORF">BDV29DRAFT_182254</name>
</gene>
<accession>A0A5N5WMP2</accession>
<sequence>MPPAKGAVGCKKDAIHFVNARPSSERERLKIQRLVRAHVGKWISDQTKDRATEAEPSNSRSSLNHDAPRDSASRPMDLDGNEPLNIYPPPLSSRSSGSPTSPESASSHNSLAVIQTTPATLPTTSVVPTSQYRTNTAIKYEMEYEYDYEQDPQDSSPESCGPPSPTERIETIGAAFIDPFLTYPWRHSPEIANACQSYCTSILWPTLTPGASRSDVSALNWFPLMMSEPTLMTAITFGSLSHQRVQWVNKWIPDGAFREREQQLLRVCEMETIELINQEMKKPGRAISNALILSVMCMAHNATDISDERQYRQSPFTAPMRRLQWIDVYGSLRPNLVHVQGLISMINLRGGLEAIDLPGLAPVVSLSDIVTSSAYHTPPVFPFFPLRGDRKNVPLQEMLGYTMADVEGHYGRLRQIGFTTEMMEVFHAMDVYMGLVDAYLKGTHFKLDYSLLADQRNLVQYNLLSLPAASQLSGFTGYHQRHEIIYEACRLAGCIYGVGVVFPLPPQSTPLVKLAGLLKGVLEVPNCLNVWEQPHARVTFLWVLTLGGIASEGTADREWFVSMLMRTARYSHIACWADLRAIVVLLPWYDAACDDAGNSLWLEVERLAARP</sequence>
<evidence type="ECO:0000256" key="1">
    <source>
        <dbReference type="SAM" id="MobiDB-lite"/>
    </source>
</evidence>
<keyword evidence="3" id="KW-1185">Reference proteome</keyword>
<feature type="compositionally biased region" description="Low complexity" evidence="1">
    <location>
        <begin position="92"/>
        <end position="110"/>
    </location>
</feature>
<dbReference type="Proteomes" id="UP000326565">
    <property type="component" value="Unassembled WGS sequence"/>
</dbReference>
<dbReference type="OrthoDB" id="3469466at2759"/>
<dbReference type="AlphaFoldDB" id="A0A5N5WMP2"/>
<evidence type="ECO:0000313" key="3">
    <source>
        <dbReference type="Proteomes" id="UP000326565"/>
    </source>
</evidence>
<organism evidence="2 3">
    <name type="scientific">Aspergillus leporis</name>
    <dbReference type="NCBI Taxonomy" id="41062"/>
    <lineage>
        <taxon>Eukaryota</taxon>
        <taxon>Fungi</taxon>
        <taxon>Dikarya</taxon>
        <taxon>Ascomycota</taxon>
        <taxon>Pezizomycotina</taxon>
        <taxon>Eurotiomycetes</taxon>
        <taxon>Eurotiomycetidae</taxon>
        <taxon>Eurotiales</taxon>
        <taxon>Aspergillaceae</taxon>
        <taxon>Aspergillus</taxon>
        <taxon>Aspergillus subgen. Circumdati</taxon>
    </lineage>
</organism>
<name>A0A5N5WMP2_9EURO</name>
<protein>
    <submittedName>
        <fullName evidence="2">Uncharacterized protein</fullName>
    </submittedName>
</protein>
<proteinExistence type="predicted"/>
<dbReference type="PANTHER" id="PTHR37540:SF5">
    <property type="entry name" value="TRANSCRIPTION FACTOR DOMAIN-CONTAINING PROTEIN"/>
    <property type="match status" value="1"/>
</dbReference>